<organism evidence="2 3">
    <name type="scientific">Caenorhabditis elegans</name>
    <dbReference type="NCBI Taxonomy" id="6239"/>
    <lineage>
        <taxon>Eukaryota</taxon>
        <taxon>Metazoa</taxon>
        <taxon>Ecdysozoa</taxon>
        <taxon>Nematoda</taxon>
        <taxon>Chromadorea</taxon>
        <taxon>Rhabditida</taxon>
        <taxon>Rhabditina</taxon>
        <taxon>Rhabditomorpha</taxon>
        <taxon>Rhabditoidea</taxon>
        <taxon>Rhabditidae</taxon>
        <taxon>Peloderinae</taxon>
        <taxon>Caenorhabditis</taxon>
    </lineage>
</organism>
<dbReference type="AGR" id="WB:WBGene00017401"/>
<feature type="region of interest" description="Disordered" evidence="1">
    <location>
        <begin position="135"/>
        <end position="163"/>
    </location>
</feature>
<name>Q19363_CAEEL</name>
<reference evidence="2 3" key="1">
    <citation type="journal article" date="1998" name="Science">
        <title>Genome sequence of the nematode C. elegans: a platform for investigating biology.</title>
        <authorList>
            <consortium name="The C. elegans sequencing consortium"/>
            <person name="Sulson J.E."/>
            <person name="Waterston R."/>
        </authorList>
    </citation>
    <scope>NUCLEOTIDE SEQUENCE [LARGE SCALE GENOMIC DNA]</scope>
    <source>
        <strain evidence="2 3">Bristol N2</strain>
    </source>
</reference>
<evidence type="ECO:0000313" key="2">
    <source>
        <dbReference type="EMBL" id="CCD69318.1"/>
    </source>
</evidence>
<dbReference type="GO" id="GO:0006508">
    <property type="term" value="P:proteolysis"/>
    <property type="evidence" value="ECO:0007669"/>
    <property type="project" value="UniProtKB-KW"/>
</dbReference>
<dbReference type="GO" id="GO:0008233">
    <property type="term" value="F:peptidase activity"/>
    <property type="evidence" value="ECO:0007669"/>
    <property type="project" value="UniProtKB-KW"/>
</dbReference>
<accession>Q19363</accession>
<evidence type="ECO:0000256" key="1">
    <source>
        <dbReference type="SAM" id="MobiDB-lite"/>
    </source>
</evidence>
<dbReference type="CTD" id="184379"/>
<dbReference type="eggNOG" id="ENOG502TJIF">
    <property type="taxonomic scope" value="Eukaryota"/>
</dbReference>
<dbReference type="PIR" id="T16048">
    <property type="entry name" value="T16048"/>
</dbReference>
<evidence type="ECO:0000313" key="4">
    <source>
        <dbReference type="WormBase" id="F12D9.2"/>
    </source>
</evidence>
<dbReference type="AlphaFoldDB" id="Q19363"/>
<gene>
    <name evidence="2" type="ORF">CELE_F12D9.2</name>
    <name evidence="2 4" type="ORF">F12D9.2</name>
</gene>
<proteinExistence type="predicted"/>
<dbReference type="KEGG" id="cel:CELE_F12D9.2"/>
<dbReference type="RefSeq" id="NP_509465.1">
    <property type="nucleotide sequence ID" value="NM_077064.1"/>
</dbReference>
<dbReference type="HOGENOM" id="CLU_107297_0_0_1"/>
<dbReference type="PaxDb" id="6239-F12D9.2"/>
<dbReference type="EMBL" id="BX284606">
    <property type="protein sequence ID" value="CCD69318.1"/>
    <property type="molecule type" value="Genomic_DNA"/>
</dbReference>
<keyword evidence="2" id="KW-0378">Hydrolase</keyword>
<dbReference type="InParanoid" id="Q19363"/>
<dbReference type="STRING" id="6239.F12D9.2.1"/>
<keyword evidence="3" id="KW-1185">Reference proteome</keyword>
<dbReference type="GeneID" id="184379"/>
<evidence type="ECO:0000313" key="3">
    <source>
        <dbReference type="Proteomes" id="UP000001940"/>
    </source>
</evidence>
<dbReference type="FunCoup" id="Q19363">
    <property type="interactions" value="310"/>
</dbReference>
<dbReference type="UCSC" id="F12D9.2">
    <property type="organism name" value="c. elegans"/>
</dbReference>
<protein>
    <submittedName>
        <fullName evidence="2">ATP-dependent protease</fullName>
    </submittedName>
</protein>
<keyword evidence="2" id="KW-0645">Protease</keyword>
<dbReference type="WormBase" id="F12D9.2">
    <property type="protein sequence ID" value="CE02634"/>
    <property type="gene ID" value="WBGene00017401"/>
</dbReference>
<sequence>MSDNQEAAEKRYQIADFKDEPLSLVRPELLQMMKKPVEEKVPVLSQKRFQIQGDLNTSIINWLKTGIEEGDLEGAAQRAIEALRKRNEELKLLEMDPNAMKKVEQFETLTAIMGSSSSTDSARLIAILQLTAADKTSRNSSQHQPKKWFRPAGSFYKPGGVRT</sequence>
<dbReference type="Proteomes" id="UP000001940">
    <property type="component" value="Chromosome X"/>
</dbReference>